<keyword evidence="1" id="KW-0812">Transmembrane</keyword>
<keyword evidence="1" id="KW-1133">Transmembrane helix</keyword>
<dbReference type="InterPro" id="IPR007813">
    <property type="entry name" value="PilN"/>
</dbReference>
<dbReference type="RefSeq" id="WP_240717123.1">
    <property type="nucleotide sequence ID" value="NZ_JAKVTW010000002.1"/>
</dbReference>
<dbReference type="PANTHER" id="PTHR40278">
    <property type="entry name" value="DNA UTILIZATION PROTEIN HOFN"/>
    <property type="match status" value="1"/>
</dbReference>
<keyword evidence="3" id="KW-1185">Reference proteome</keyword>
<evidence type="ECO:0000256" key="1">
    <source>
        <dbReference type="SAM" id="Phobius"/>
    </source>
</evidence>
<reference evidence="2 3" key="1">
    <citation type="submission" date="2022-03" db="EMBL/GenBank/DDBJ databases">
        <title>Genomic signatures underlying metal tolerance in selected Arctic bacterial isolates.</title>
        <authorList>
            <person name="Thomas F.A."/>
            <person name="Venkatachalam S."/>
            <person name="Krishnan K.P."/>
        </authorList>
    </citation>
    <scope>NUCLEOTIDE SEQUENCE [LARGE SCALE GENOMIC DNA]</scope>
    <source>
        <strain evidence="2 3">HM116</strain>
    </source>
</reference>
<feature type="transmembrane region" description="Helical" evidence="1">
    <location>
        <begin position="21"/>
        <end position="44"/>
    </location>
</feature>
<gene>
    <name evidence="2" type="ORF">MLE19_05810</name>
</gene>
<protein>
    <submittedName>
        <fullName evidence="2">Fimbrial assembly protein</fullName>
    </submittedName>
</protein>
<dbReference type="PANTHER" id="PTHR40278:SF2">
    <property type="entry name" value="TYPE IV PILUS INNER MEMBRANE COMPONENT PILN"/>
    <property type="match status" value="1"/>
</dbReference>
<dbReference type="Pfam" id="PF05137">
    <property type="entry name" value="PilN"/>
    <property type="match status" value="1"/>
</dbReference>
<sequence length="198" mass="21673">MSMTINLLPWREAQRERRTRKFYIIVAGMLVLGVVLGLLISHYYQLKLAAQQQRNAYVSEHIERLNADIEGVSRYATDAERLGEQIAVFQALQTEQADTVQLFNDVANSVANGVIYQRLAKNGSSVSVTAVAGSERQVSEQLRRIGALPGLGVPSLSAVESDQNSTGRLFRFEVEQVADISPAGLSQDLGQDREGGAP</sequence>
<comment type="caution">
    <text evidence="2">The sequence shown here is derived from an EMBL/GenBank/DDBJ whole genome shotgun (WGS) entry which is preliminary data.</text>
</comment>
<accession>A0ABS9S3Z2</accession>
<keyword evidence="1" id="KW-0472">Membrane</keyword>
<organism evidence="2 3">
    <name type="scientific">Vreelandella neptunia</name>
    <dbReference type="NCBI Taxonomy" id="115551"/>
    <lineage>
        <taxon>Bacteria</taxon>
        <taxon>Pseudomonadati</taxon>
        <taxon>Pseudomonadota</taxon>
        <taxon>Gammaproteobacteria</taxon>
        <taxon>Oceanospirillales</taxon>
        <taxon>Halomonadaceae</taxon>
        <taxon>Vreelandella</taxon>
    </lineage>
</organism>
<proteinExistence type="predicted"/>
<evidence type="ECO:0000313" key="2">
    <source>
        <dbReference type="EMBL" id="MCH4810842.1"/>
    </source>
</evidence>
<evidence type="ECO:0000313" key="3">
    <source>
        <dbReference type="Proteomes" id="UP001320609"/>
    </source>
</evidence>
<dbReference type="EMBL" id="JAKVTW010000002">
    <property type="protein sequence ID" value="MCH4810842.1"/>
    <property type="molecule type" value="Genomic_DNA"/>
</dbReference>
<dbReference type="InterPro" id="IPR052534">
    <property type="entry name" value="Extracell_DNA_Util/SecSys_Comp"/>
</dbReference>
<dbReference type="Proteomes" id="UP001320609">
    <property type="component" value="Unassembled WGS sequence"/>
</dbReference>
<name>A0ABS9S3Z2_9GAMM</name>